<accession>A0A7J8YD26</accession>
<dbReference type="Proteomes" id="UP000593577">
    <property type="component" value="Unassembled WGS sequence"/>
</dbReference>
<name>A0A7J8YD26_GOSAI</name>
<sequence>MVADLIDNYTRRWKEDLIKNTFCKSDASRILSILLVRFSHEDYQ</sequence>
<keyword evidence="2" id="KW-1185">Reference proteome</keyword>
<evidence type="ECO:0000313" key="2">
    <source>
        <dbReference type="Proteomes" id="UP000593577"/>
    </source>
</evidence>
<protein>
    <submittedName>
        <fullName evidence="1">Uncharacterized protein</fullName>
    </submittedName>
</protein>
<dbReference type="EMBL" id="JABFAA010000011">
    <property type="protein sequence ID" value="MBA0696934.1"/>
    <property type="molecule type" value="Genomic_DNA"/>
</dbReference>
<organism evidence="1 2">
    <name type="scientific">Gossypium aridum</name>
    <name type="common">American cotton</name>
    <name type="synonym">Erioxylum aridum</name>
    <dbReference type="NCBI Taxonomy" id="34290"/>
    <lineage>
        <taxon>Eukaryota</taxon>
        <taxon>Viridiplantae</taxon>
        <taxon>Streptophyta</taxon>
        <taxon>Embryophyta</taxon>
        <taxon>Tracheophyta</taxon>
        <taxon>Spermatophyta</taxon>
        <taxon>Magnoliopsida</taxon>
        <taxon>eudicotyledons</taxon>
        <taxon>Gunneridae</taxon>
        <taxon>Pentapetalae</taxon>
        <taxon>rosids</taxon>
        <taxon>malvids</taxon>
        <taxon>Malvales</taxon>
        <taxon>Malvaceae</taxon>
        <taxon>Malvoideae</taxon>
        <taxon>Gossypium</taxon>
    </lineage>
</organism>
<reference evidence="1 2" key="1">
    <citation type="journal article" date="2019" name="Genome Biol. Evol.">
        <title>Insights into the evolution of the New World diploid cottons (Gossypium, subgenus Houzingenia) based on genome sequencing.</title>
        <authorList>
            <person name="Grover C.E."/>
            <person name="Arick M.A. 2nd"/>
            <person name="Thrash A."/>
            <person name="Conover J.L."/>
            <person name="Sanders W.S."/>
            <person name="Peterson D.G."/>
            <person name="Frelichowski J.E."/>
            <person name="Scheffler J.A."/>
            <person name="Scheffler B.E."/>
            <person name="Wendel J.F."/>
        </authorList>
    </citation>
    <scope>NUCLEOTIDE SEQUENCE [LARGE SCALE GENOMIC DNA]</scope>
    <source>
        <strain evidence="1">185</strain>
        <tissue evidence="1">Leaf</tissue>
    </source>
</reference>
<evidence type="ECO:0000313" key="1">
    <source>
        <dbReference type="EMBL" id="MBA0696934.1"/>
    </source>
</evidence>
<comment type="caution">
    <text evidence="1">The sequence shown here is derived from an EMBL/GenBank/DDBJ whole genome shotgun (WGS) entry which is preliminary data.</text>
</comment>
<proteinExistence type="predicted"/>
<dbReference type="AlphaFoldDB" id="A0A7J8YD26"/>
<gene>
    <name evidence="1" type="ORF">Goari_003451</name>
</gene>
<feature type="non-terminal residue" evidence="1">
    <location>
        <position position="44"/>
    </location>
</feature>